<comment type="function">
    <text evidence="7">Hydrolyzes fatty acids from S-acylated cysteine residues in proteins with a strong preference for palmitoylated G-alpha proteins over other acyl substrates. Mediates the deacylation of G-alpha proteins such as GPA1 in vivo, but has weak or no activity toward palmitoylated Ras proteins. Has weak lysophospholipase activity in vitro; however such activity may not exist in vivo.</text>
</comment>
<keyword evidence="6" id="KW-0443">Lipid metabolism</keyword>
<dbReference type="InterPro" id="IPR050565">
    <property type="entry name" value="LYPA1-2/EST-like"/>
</dbReference>
<dbReference type="SUPFAM" id="SSF53474">
    <property type="entry name" value="alpha/beta-Hydrolases"/>
    <property type="match status" value="1"/>
</dbReference>
<evidence type="ECO:0000256" key="7">
    <source>
        <dbReference type="ARBA" id="ARBA00029392"/>
    </source>
</evidence>
<evidence type="ECO:0000256" key="6">
    <source>
        <dbReference type="ARBA" id="ARBA00022832"/>
    </source>
</evidence>
<keyword evidence="5" id="KW-0378">Hydrolase</keyword>
<gene>
    <name evidence="11" type="ORF">SEPCBS57363_006749</name>
</gene>
<evidence type="ECO:0000256" key="2">
    <source>
        <dbReference type="ARBA" id="ARBA00012423"/>
    </source>
</evidence>
<evidence type="ECO:0000256" key="8">
    <source>
        <dbReference type="ARBA" id="ARBA00031195"/>
    </source>
</evidence>
<dbReference type="Proteomes" id="UP001642501">
    <property type="component" value="Unassembled WGS sequence"/>
</dbReference>
<dbReference type="InterPro" id="IPR029058">
    <property type="entry name" value="AB_hydrolase_fold"/>
</dbReference>
<comment type="similarity">
    <text evidence="1">Belongs to the AB hydrolase superfamily. AB hydrolase 2 family.</text>
</comment>
<proteinExistence type="inferred from homology"/>
<dbReference type="EC" id="3.1.2.22" evidence="2"/>
<reference evidence="11 12" key="1">
    <citation type="submission" date="2024-01" db="EMBL/GenBank/DDBJ databases">
        <authorList>
            <person name="Allen C."/>
            <person name="Tagirdzhanova G."/>
        </authorList>
    </citation>
    <scope>NUCLEOTIDE SEQUENCE [LARGE SCALE GENOMIC DNA]</scope>
    <source>
        <strain evidence="11 12">CBS 573.63</strain>
    </source>
</reference>
<dbReference type="PANTHER" id="PTHR10655">
    <property type="entry name" value="LYSOPHOSPHOLIPASE-RELATED"/>
    <property type="match status" value="1"/>
</dbReference>
<keyword evidence="12" id="KW-1185">Reference proteome</keyword>
<name>A0ABP0E6L5_9PEZI</name>
<evidence type="ECO:0000256" key="1">
    <source>
        <dbReference type="ARBA" id="ARBA00006499"/>
    </source>
</evidence>
<accession>A0ABP0E6L5</accession>
<evidence type="ECO:0000256" key="4">
    <source>
        <dbReference type="ARBA" id="ARBA00022487"/>
    </source>
</evidence>
<organism evidence="11 12">
    <name type="scientific">Sporothrix epigloea</name>
    <dbReference type="NCBI Taxonomy" id="1892477"/>
    <lineage>
        <taxon>Eukaryota</taxon>
        <taxon>Fungi</taxon>
        <taxon>Dikarya</taxon>
        <taxon>Ascomycota</taxon>
        <taxon>Pezizomycotina</taxon>
        <taxon>Sordariomycetes</taxon>
        <taxon>Sordariomycetidae</taxon>
        <taxon>Ophiostomatales</taxon>
        <taxon>Ophiostomataceae</taxon>
        <taxon>Sporothrix</taxon>
    </lineage>
</organism>
<keyword evidence="6" id="KW-0276">Fatty acid metabolism</keyword>
<evidence type="ECO:0000256" key="9">
    <source>
        <dbReference type="ARBA" id="ARBA00047337"/>
    </source>
</evidence>
<sequence length="244" mass="26707">MHRLAPLVFPAAGTRHTATVIFAHGLGDSGHGWAAFVENWRRRQRLDEVKFVLPHAPEIPITVNMGYKMPGWYDIAALGLSAGQLRENEDEAGLLESREYFQKLVQQEIDSGISADRIVLGGYSQGGAVALFTGLTSLVKLAGIVGMSTYLPLSLKLESTYIPKPASANVNAQTPIIMCHGTADPVLPYQLASMSRDHLVKLGYPVEWKEYAGMPHTVLPEELDDVEDFLRKVLPPSADGKTEL</sequence>
<comment type="catalytic activity">
    <reaction evidence="9">
        <text>S-hexadecanoyl-L-cysteinyl-[protein] + H2O = L-cysteinyl-[protein] + hexadecanoate + H(+)</text>
        <dbReference type="Rhea" id="RHEA:19233"/>
        <dbReference type="Rhea" id="RHEA-COMP:10131"/>
        <dbReference type="Rhea" id="RHEA-COMP:11032"/>
        <dbReference type="ChEBI" id="CHEBI:7896"/>
        <dbReference type="ChEBI" id="CHEBI:15377"/>
        <dbReference type="ChEBI" id="CHEBI:15378"/>
        <dbReference type="ChEBI" id="CHEBI:29950"/>
        <dbReference type="ChEBI" id="CHEBI:74151"/>
        <dbReference type="EC" id="3.1.2.22"/>
    </reaction>
</comment>
<evidence type="ECO:0000256" key="5">
    <source>
        <dbReference type="ARBA" id="ARBA00022801"/>
    </source>
</evidence>
<evidence type="ECO:0000313" key="12">
    <source>
        <dbReference type="Proteomes" id="UP001642501"/>
    </source>
</evidence>
<dbReference type="Gene3D" id="3.40.50.1820">
    <property type="entry name" value="alpha/beta hydrolase"/>
    <property type="match status" value="1"/>
</dbReference>
<dbReference type="Pfam" id="PF02230">
    <property type="entry name" value="Abhydrolase_2"/>
    <property type="match status" value="1"/>
</dbReference>
<evidence type="ECO:0000259" key="10">
    <source>
        <dbReference type="Pfam" id="PF02230"/>
    </source>
</evidence>
<dbReference type="EMBL" id="CAWUOM010000255">
    <property type="protein sequence ID" value="CAK7275548.1"/>
    <property type="molecule type" value="Genomic_DNA"/>
</dbReference>
<dbReference type="PANTHER" id="PTHR10655:SF17">
    <property type="entry name" value="LYSOPHOSPHOLIPASE-LIKE PROTEIN 1"/>
    <property type="match status" value="1"/>
</dbReference>
<keyword evidence="4" id="KW-0719">Serine esterase</keyword>
<feature type="domain" description="Phospholipase/carboxylesterase/thioesterase" evidence="10">
    <location>
        <begin position="13"/>
        <end position="233"/>
    </location>
</feature>
<comment type="caution">
    <text evidence="11">The sequence shown here is derived from an EMBL/GenBank/DDBJ whole genome shotgun (WGS) entry which is preliminary data.</text>
</comment>
<dbReference type="InterPro" id="IPR003140">
    <property type="entry name" value="PLipase/COase/thioEstase"/>
</dbReference>
<protein>
    <recommendedName>
        <fullName evidence="3">Acyl-protein thioesterase 1</fullName>
        <ecNumber evidence="2">3.1.2.22</ecNumber>
    </recommendedName>
    <alternativeName>
        <fullName evidence="8">Palmitoyl-protein hydrolase</fullName>
    </alternativeName>
</protein>
<evidence type="ECO:0000313" key="11">
    <source>
        <dbReference type="EMBL" id="CAK7275548.1"/>
    </source>
</evidence>
<evidence type="ECO:0000256" key="3">
    <source>
        <dbReference type="ARBA" id="ARBA00014923"/>
    </source>
</evidence>